<feature type="domain" description="Zn(2)-C6 fungal-type" evidence="2">
    <location>
        <begin position="326"/>
        <end position="361"/>
    </location>
</feature>
<protein>
    <recommendedName>
        <fullName evidence="2">Zn(2)-C6 fungal-type domain-containing protein</fullName>
    </recommendedName>
</protein>
<evidence type="ECO:0000313" key="3">
    <source>
        <dbReference type="EMBL" id="KAF9452362.1"/>
    </source>
</evidence>
<evidence type="ECO:0000259" key="2">
    <source>
        <dbReference type="PROSITE" id="PS50048"/>
    </source>
</evidence>
<dbReference type="PROSITE" id="PS00463">
    <property type="entry name" value="ZN2_CY6_FUNGAL_1"/>
    <property type="match status" value="1"/>
</dbReference>
<dbReference type="InterPro" id="IPR001138">
    <property type="entry name" value="Zn2Cys6_DnaBD"/>
</dbReference>
<dbReference type="AlphaFoldDB" id="A0A9P6C5E2"/>
<evidence type="ECO:0000256" key="1">
    <source>
        <dbReference type="SAM" id="MobiDB-lite"/>
    </source>
</evidence>
<gene>
    <name evidence="3" type="ORF">P691DRAFT_772355</name>
</gene>
<organism evidence="3 4">
    <name type="scientific">Macrolepiota fuliginosa MF-IS2</name>
    <dbReference type="NCBI Taxonomy" id="1400762"/>
    <lineage>
        <taxon>Eukaryota</taxon>
        <taxon>Fungi</taxon>
        <taxon>Dikarya</taxon>
        <taxon>Basidiomycota</taxon>
        <taxon>Agaricomycotina</taxon>
        <taxon>Agaricomycetes</taxon>
        <taxon>Agaricomycetidae</taxon>
        <taxon>Agaricales</taxon>
        <taxon>Agaricineae</taxon>
        <taxon>Agaricaceae</taxon>
        <taxon>Macrolepiota</taxon>
    </lineage>
</organism>
<dbReference type="SUPFAM" id="SSF57701">
    <property type="entry name" value="Zn2/Cys6 DNA-binding domain"/>
    <property type="match status" value="1"/>
</dbReference>
<feature type="compositionally biased region" description="Low complexity" evidence="1">
    <location>
        <begin position="220"/>
        <end position="231"/>
    </location>
</feature>
<sequence length="424" mass="45483">MYHLSHDAPGLSLFEQTLRENDDEFYKTFPAARIASGQWRPSYHNSGFLPGCGFQLHDPPHYDYPYDHSQQLSPIDAPPSAASPPLHLPASAYHHHQPAPSPDEDPTPYHAPPQQQYYDTPLPFTAPIPSPVHHDLSGPLSPPALVQATYAYDISTVKSEPQPQQPQFFVDPQPSPQRDSSIPPSRRNSHHISHRSQRRWSPQYARPSHPTHKSGGSGGIPIPIQAIGWPPTEQPPPTSTLSPNPNIGFNINNTNVGVAAAAVVQAAAAAVVVAATAPPAPASDPSSSPPVIKAQLSMPPAPNSPIVHSSPIGGGKRNPDKKPALACVFCRGRKIACGPPLKDGDGKTCNQCQRRSLRCEYPTESRRGMRKKPAANATPSNSASTSTSSSTDPTPNPNNTTANTTKNPKPNTNPDKSKATTNKK</sequence>
<dbReference type="SMART" id="SM00066">
    <property type="entry name" value="GAL4"/>
    <property type="match status" value="1"/>
</dbReference>
<evidence type="ECO:0000313" key="4">
    <source>
        <dbReference type="Proteomes" id="UP000807342"/>
    </source>
</evidence>
<proteinExistence type="predicted"/>
<feature type="region of interest" description="Disordered" evidence="1">
    <location>
        <begin position="300"/>
        <end position="319"/>
    </location>
</feature>
<dbReference type="CDD" id="cd00067">
    <property type="entry name" value="GAL4"/>
    <property type="match status" value="1"/>
</dbReference>
<dbReference type="Gene3D" id="4.10.240.10">
    <property type="entry name" value="Zn(2)-C6 fungal-type DNA-binding domain"/>
    <property type="match status" value="1"/>
</dbReference>
<feature type="region of interest" description="Disordered" evidence="1">
    <location>
        <begin position="362"/>
        <end position="424"/>
    </location>
</feature>
<feature type="region of interest" description="Disordered" evidence="1">
    <location>
        <begin position="159"/>
        <end position="246"/>
    </location>
</feature>
<dbReference type="OrthoDB" id="39175at2759"/>
<dbReference type="Proteomes" id="UP000807342">
    <property type="component" value="Unassembled WGS sequence"/>
</dbReference>
<feature type="compositionally biased region" description="Low complexity" evidence="1">
    <location>
        <begin position="374"/>
        <end position="414"/>
    </location>
</feature>
<feature type="compositionally biased region" description="Basic residues" evidence="1">
    <location>
        <begin position="187"/>
        <end position="198"/>
    </location>
</feature>
<feature type="compositionally biased region" description="Low complexity" evidence="1">
    <location>
        <begin position="161"/>
        <end position="172"/>
    </location>
</feature>
<dbReference type="GO" id="GO:0008270">
    <property type="term" value="F:zinc ion binding"/>
    <property type="evidence" value="ECO:0007669"/>
    <property type="project" value="InterPro"/>
</dbReference>
<comment type="caution">
    <text evidence="3">The sequence shown here is derived from an EMBL/GenBank/DDBJ whole genome shotgun (WGS) entry which is preliminary data.</text>
</comment>
<reference evidence="3" key="1">
    <citation type="submission" date="2020-11" db="EMBL/GenBank/DDBJ databases">
        <authorList>
            <consortium name="DOE Joint Genome Institute"/>
            <person name="Ahrendt S."/>
            <person name="Riley R."/>
            <person name="Andreopoulos W."/>
            <person name="Labutti K."/>
            <person name="Pangilinan J."/>
            <person name="Ruiz-Duenas F.J."/>
            <person name="Barrasa J.M."/>
            <person name="Sanchez-Garcia M."/>
            <person name="Camarero S."/>
            <person name="Miyauchi S."/>
            <person name="Serrano A."/>
            <person name="Linde D."/>
            <person name="Babiker R."/>
            <person name="Drula E."/>
            <person name="Ayuso-Fernandez I."/>
            <person name="Pacheco R."/>
            <person name="Padilla G."/>
            <person name="Ferreira P."/>
            <person name="Barriuso J."/>
            <person name="Kellner H."/>
            <person name="Castanera R."/>
            <person name="Alfaro M."/>
            <person name="Ramirez L."/>
            <person name="Pisabarro A.G."/>
            <person name="Kuo A."/>
            <person name="Tritt A."/>
            <person name="Lipzen A."/>
            <person name="He G."/>
            <person name="Yan M."/>
            <person name="Ng V."/>
            <person name="Cullen D."/>
            <person name="Martin F."/>
            <person name="Rosso M.-N."/>
            <person name="Henrissat B."/>
            <person name="Hibbett D."/>
            <person name="Martinez A.T."/>
            <person name="Grigoriev I.V."/>
        </authorList>
    </citation>
    <scope>NUCLEOTIDE SEQUENCE</scope>
    <source>
        <strain evidence="3">MF-IS2</strain>
    </source>
</reference>
<accession>A0A9P6C5E2</accession>
<dbReference type="EMBL" id="MU151072">
    <property type="protein sequence ID" value="KAF9452362.1"/>
    <property type="molecule type" value="Genomic_DNA"/>
</dbReference>
<feature type="region of interest" description="Disordered" evidence="1">
    <location>
        <begin position="63"/>
        <end position="140"/>
    </location>
</feature>
<keyword evidence="4" id="KW-1185">Reference proteome</keyword>
<dbReference type="PROSITE" id="PS50048">
    <property type="entry name" value="ZN2_CY6_FUNGAL_2"/>
    <property type="match status" value="1"/>
</dbReference>
<dbReference type="GO" id="GO:0000981">
    <property type="term" value="F:DNA-binding transcription factor activity, RNA polymerase II-specific"/>
    <property type="evidence" value="ECO:0007669"/>
    <property type="project" value="InterPro"/>
</dbReference>
<dbReference type="InterPro" id="IPR036864">
    <property type="entry name" value="Zn2-C6_fun-type_DNA-bd_sf"/>
</dbReference>
<feature type="compositionally biased region" description="Low complexity" evidence="1">
    <location>
        <begin position="72"/>
        <end position="92"/>
    </location>
</feature>
<name>A0A9P6C5E2_9AGAR</name>